<comment type="caution">
    <text evidence="3">The sequence shown here is derived from an EMBL/GenBank/DDBJ whole genome shotgun (WGS) entry which is preliminary data.</text>
</comment>
<dbReference type="SUPFAM" id="SSF51735">
    <property type="entry name" value="NAD(P)-binding Rossmann-fold domains"/>
    <property type="match status" value="1"/>
</dbReference>
<comment type="similarity">
    <text evidence="1">Belongs to the short-chain dehydrogenases/reductases (SDR) family.</text>
</comment>
<dbReference type="RefSeq" id="XP_056069070.1">
    <property type="nucleotide sequence ID" value="XM_056217514.1"/>
</dbReference>
<evidence type="ECO:0008006" key="5">
    <source>
        <dbReference type="Google" id="ProtNLM"/>
    </source>
</evidence>
<sequence>MSFVTIRPETFSNLEDKVIVITGGATGIGAVAVTELLSAGAKVVLGDVKAPDPAPTDDRFTFIHTDVTKYDAVVNLFATASAAHGRIDHAISNAGLVEIGQLFATGESDDAIREPPTTAVLDVNLKGTIFVTRVAVHYLRRSLVRNASTQSDASILLVSSVAGFGNWPGLFQYSASKHGVMGLFHSTKDFLYGSEGIRINVVLPNMTDTQMVTGVITAYKANGVPINEPKHVANTFLHSLSNDVNSEAFYVSGGKTYEIEKRLDEVKSQWLGQLLFDELMAGQQALGAGSNWTKRKGGQ</sequence>
<dbReference type="PRINTS" id="PR00081">
    <property type="entry name" value="GDHRDH"/>
</dbReference>
<evidence type="ECO:0000313" key="4">
    <source>
        <dbReference type="Proteomes" id="UP001140513"/>
    </source>
</evidence>
<gene>
    <name evidence="3" type="ORF">N0V89_008761</name>
</gene>
<evidence type="ECO:0000256" key="2">
    <source>
        <dbReference type="ARBA" id="ARBA00023002"/>
    </source>
</evidence>
<protein>
    <recommendedName>
        <fullName evidence="5">NAD(P)-binding protein</fullName>
    </recommendedName>
</protein>
<evidence type="ECO:0000256" key="1">
    <source>
        <dbReference type="ARBA" id="ARBA00006484"/>
    </source>
</evidence>
<dbReference type="InterPro" id="IPR002347">
    <property type="entry name" value="SDR_fam"/>
</dbReference>
<dbReference type="Gene3D" id="3.40.50.720">
    <property type="entry name" value="NAD(P)-binding Rossmann-like Domain"/>
    <property type="match status" value="1"/>
</dbReference>
<reference evidence="3" key="1">
    <citation type="submission" date="2022-10" db="EMBL/GenBank/DDBJ databases">
        <title>Tapping the CABI collections for fungal endophytes: first genome assemblies for Collariella, Neodidymelliopsis, Ascochyta clinopodiicola, Didymella pomorum, Didymosphaeria variabile, Neocosmospora piperis and Neocucurbitaria cava.</title>
        <authorList>
            <person name="Hill R."/>
        </authorList>
    </citation>
    <scope>NUCLEOTIDE SEQUENCE</scope>
    <source>
        <strain evidence="3">IMI 356815</strain>
    </source>
</reference>
<proteinExistence type="inferred from homology"/>
<dbReference type="GeneID" id="80912291"/>
<dbReference type="PANTHER" id="PTHR43180:SF86">
    <property type="entry name" value="DEHYDROGENASE, PUTATIVE (AFU_ORTHOLOGUE AFUA_3G00290)-RELATED"/>
    <property type="match status" value="1"/>
</dbReference>
<dbReference type="Pfam" id="PF00106">
    <property type="entry name" value="adh_short"/>
    <property type="match status" value="1"/>
</dbReference>
<dbReference type="PANTHER" id="PTHR43180">
    <property type="entry name" value="3-OXOACYL-(ACYL-CARRIER-PROTEIN) REDUCTASE (AFU_ORTHOLOGUE AFUA_6G11210)"/>
    <property type="match status" value="1"/>
</dbReference>
<evidence type="ECO:0000313" key="3">
    <source>
        <dbReference type="EMBL" id="KAJ4350140.1"/>
    </source>
</evidence>
<dbReference type="InterPro" id="IPR036291">
    <property type="entry name" value="NAD(P)-bd_dom_sf"/>
</dbReference>
<dbReference type="GO" id="GO:0016491">
    <property type="term" value="F:oxidoreductase activity"/>
    <property type="evidence" value="ECO:0007669"/>
    <property type="project" value="UniProtKB-KW"/>
</dbReference>
<dbReference type="EMBL" id="JAPEUX010000006">
    <property type="protein sequence ID" value="KAJ4350140.1"/>
    <property type="molecule type" value="Genomic_DNA"/>
</dbReference>
<dbReference type="Proteomes" id="UP001140513">
    <property type="component" value="Unassembled WGS sequence"/>
</dbReference>
<dbReference type="AlphaFoldDB" id="A0A9W8XGW2"/>
<dbReference type="OrthoDB" id="37659at2759"/>
<name>A0A9W8XGW2_9PLEO</name>
<keyword evidence="4" id="KW-1185">Reference proteome</keyword>
<keyword evidence="2" id="KW-0560">Oxidoreductase</keyword>
<organism evidence="3 4">
    <name type="scientific">Didymosphaeria variabile</name>
    <dbReference type="NCBI Taxonomy" id="1932322"/>
    <lineage>
        <taxon>Eukaryota</taxon>
        <taxon>Fungi</taxon>
        <taxon>Dikarya</taxon>
        <taxon>Ascomycota</taxon>
        <taxon>Pezizomycotina</taxon>
        <taxon>Dothideomycetes</taxon>
        <taxon>Pleosporomycetidae</taxon>
        <taxon>Pleosporales</taxon>
        <taxon>Massarineae</taxon>
        <taxon>Didymosphaeriaceae</taxon>
        <taxon>Didymosphaeria</taxon>
    </lineage>
</organism>
<accession>A0A9W8XGW2</accession>